<evidence type="ECO:0000313" key="2">
    <source>
        <dbReference type="Proteomes" id="UP000824782"/>
    </source>
</evidence>
<sequence length="69" mass="7746">MHYTLLSTPTNLVCSIYIGTPGVQGLAPYMKKTQPITPASCTMMHTGCMHTLRFETHWIRTLEGQTFNS</sequence>
<keyword evidence="2" id="KW-1185">Reference proteome</keyword>
<comment type="caution">
    <text evidence="1">The sequence shown here is derived from an EMBL/GenBank/DDBJ whole genome shotgun (WGS) entry which is preliminary data.</text>
</comment>
<evidence type="ECO:0000313" key="1">
    <source>
        <dbReference type="EMBL" id="KAG8588333.1"/>
    </source>
</evidence>
<reference evidence="1" key="1">
    <citation type="thesis" date="2020" institute="ProQuest LLC" country="789 East Eisenhower Parkway, Ann Arbor, MI, USA">
        <title>Comparative Genomics and Chromosome Evolution.</title>
        <authorList>
            <person name="Mudd A.B."/>
        </authorList>
    </citation>
    <scope>NUCLEOTIDE SEQUENCE</scope>
    <source>
        <strain evidence="1">237g6f4</strain>
        <tissue evidence="1">Blood</tissue>
    </source>
</reference>
<dbReference type="Proteomes" id="UP000824782">
    <property type="component" value="Unassembled WGS sequence"/>
</dbReference>
<organism evidence="1 2">
    <name type="scientific">Engystomops pustulosus</name>
    <name type="common">Tungara frog</name>
    <name type="synonym">Physalaemus pustulosus</name>
    <dbReference type="NCBI Taxonomy" id="76066"/>
    <lineage>
        <taxon>Eukaryota</taxon>
        <taxon>Metazoa</taxon>
        <taxon>Chordata</taxon>
        <taxon>Craniata</taxon>
        <taxon>Vertebrata</taxon>
        <taxon>Euteleostomi</taxon>
        <taxon>Amphibia</taxon>
        <taxon>Batrachia</taxon>
        <taxon>Anura</taxon>
        <taxon>Neobatrachia</taxon>
        <taxon>Hyloidea</taxon>
        <taxon>Leptodactylidae</taxon>
        <taxon>Leiuperinae</taxon>
        <taxon>Engystomops</taxon>
    </lineage>
</organism>
<dbReference type="AlphaFoldDB" id="A0AAV7CTP1"/>
<gene>
    <name evidence="1" type="ORF">GDO81_005953</name>
</gene>
<protein>
    <submittedName>
        <fullName evidence="1">Uncharacterized protein</fullName>
    </submittedName>
</protein>
<name>A0AAV7CTP1_ENGPU</name>
<accession>A0AAV7CTP1</accession>
<proteinExistence type="predicted"/>
<dbReference type="EMBL" id="WNYA01000002">
    <property type="protein sequence ID" value="KAG8588333.1"/>
    <property type="molecule type" value="Genomic_DNA"/>
</dbReference>